<name>A0A1K1R7H3_9BACT</name>
<dbReference type="STRING" id="1004.SAMN05661012_03451"/>
<evidence type="ECO:0000313" key="2">
    <source>
        <dbReference type="Proteomes" id="UP000183788"/>
    </source>
</evidence>
<sequence length="57" mass="6438">MFAVYTDDPLLPCVGVGSSEDRSSRYFSLHLRHVCLVFNQDNPLLLRAGVGYYPNSF</sequence>
<dbReference type="AlphaFoldDB" id="A0A1K1R7H3"/>
<protein>
    <submittedName>
        <fullName evidence="1">Uncharacterized protein</fullName>
    </submittedName>
</protein>
<organism evidence="1 2">
    <name type="scientific">Chitinophaga sancti</name>
    <dbReference type="NCBI Taxonomy" id="1004"/>
    <lineage>
        <taxon>Bacteria</taxon>
        <taxon>Pseudomonadati</taxon>
        <taxon>Bacteroidota</taxon>
        <taxon>Chitinophagia</taxon>
        <taxon>Chitinophagales</taxon>
        <taxon>Chitinophagaceae</taxon>
        <taxon>Chitinophaga</taxon>
    </lineage>
</organism>
<dbReference type="EMBL" id="FPIZ01000010">
    <property type="protein sequence ID" value="SFW67582.1"/>
    <property type="molecule type" value="Genomic_DNA"/>
</dbReference>
<dbReference type="Proteomes" id="UP000183788">
    <property type="component" value="Unassembled WGS sequence"/>
</dbReference>
<gene>
    <name evidence="1" type="ORF">SAMN05661012_03451</name>
</gene>
<reference evidence="1 2" key="1">
    <citation type="submission" date="2016-11" db="EMBL/GenBank/DDBJ databases">
        <authorList>
            <person name="Jaros S."/>
            <person name="Januszkiewicz K."/>
            <person name="Wedrychowicz H."/>
        </authorList>
    </citation>
    <scope>NUCLEOTIDE SEQUENCE [LARGE SCALE GENOMIC DNA]</scope>
    <source>
        <strain evidence="1 2">DSM 784</strain>
    </source>
</reference>
<evidence type="ECO:0000313" key="1">
    <source>
        <dbReference type="EMBL" id="SFW67582.1"/>
    </source>
</evidence>
<accession>A0A1K1R7H3</accession>
<proteinExistence type="predicted"/>